<protein>
    <recommendedName>
        <fullName evidence="1">DUF2249 domain-containing protein</fullName>
    </recommendedName>
</protein>
<dbReference type="Proteomes" id="UP000231658">
    <property type="component" value="Unassembled WGS sequence"/>
</dbReference>
<dbReference type="STRING" id="1867952.MTBPR1_100172"/>
<evidence type="ECO:0000259" key="1">
    <source>
        <dbReference type="Pfam" id="PF10006"/>
    </source>
</evidence>
<dbReference type="InterPro" id="IPR018720">
    <property type="entry name" value="DUF2249"/>
</dbReference>
<feature type="domain" description="DUF2249" evidence="1">
    <location>
        <begin position="38"/>
        <end position="101"/>
    </location>
</feature>
<accession>A0A1C3RE67</accession>
<dbReference type="RefSeq" id="WP_069186238.1">
    <property type="nucleotide sequence ID" value="NZ_FLYE01000002.1"/>
</dbReference>
<name>A0A1C3RE67_9PROT</name>
<evidence type="ECO:0000313" key="3">
    <source>
        <dbReference type="Proteomes" id="UP000231658"/>
    </source>
</evidence>
<dbReference type="AlphaFoldDB" id="A0A1C3RE67"/>
<dbReference type="EMBL" id="FLYE01000002">
    <property type="protein sequence ID" value="SCA55531.1"/>
    <property type="molecule type" value="Genomic_DNA"/>
</dbReference>
<sequence>MTIKANNNYPCDGKIPEGWDLPELKDRVEIKDNCVFADLTGLSAPTPMVGTLKILEQLSTEQHFEGLYPHSPIQLFPHLNENGWSWEVLEKTPKGVTLKIFKESKTA</sequence>
<dbReference type="OrthoDB" id="30295at2"/>
<reference evidence="2 3" key="1">
    <citation type="submission" date="2016-07" db="EMBL/GenBank/DDBJ databases">
        <authorList>
            <person name="Lefevre C.T."/>
        </authorList>
    </citation>
    <scope>NUCLEOTIDE SEQUENCE [LARGE SCALE GENOMIC DNA]</scope>
    <source>
        <strain evidence="2">PR1</strain>
    </source>
</reference>
<evidence type="ECO:0000313" key="2">
    <source>
        <dbReference type="EMBL" id="SCA55531.1"/>
    </source>
</evidence>
<dbReference type="Pfam" id="PF10006">
    <property type="entry name" value="DUF2249"/>
    <property type="match status" value="1"/>
</dbReference>
<keyword evidence="3" id="KW-1185">Reference proteome</keyword>
<gene>
    <name evidence="2" type="ORF">MTBPR1_100172</name>
</gene>
<organism evidence="2 3">
    <name type="scientific">Candidatus Terasakiella magnetica</name>
    <dbReference type="NCBI Taxonomy" id="1867952"/>
    <lineage>
        <taxon>Bacteria</taxon>
        <taxon>Pseudomonadati</taxon>
        <taxon>Pseudomonadota</taxon>
        <taxon>Alphaproteobacteria</taxon>
        <taxon>Rhodospirillales</taxon>
        <taxon>Terasakiellaceae</taxon>
        <taxon>Terasakiella</taxon>
    </lineage>
</organism>
<proteinExistence type="predicted"/>